<feature type="transmembrane region" description="Helical" evidence="1">
    <location>
        <begin position="168"/>
        <end position="187"/>
    </location>
</feature>
<feature type="transmembrane region" description="Helical" evidence="1">
    <location>
        <begin position="334"/>
        <end position="352"/>
    </location>
</feature>
<keyword evidence="1" id="KW-0812">Transmembrane</keyword>
<protein>
    <submittedName>
        <fullName evidence="2">Uncharacterized protein</fullName>
    </submittedName>
</protein>
<keyword evidence="1" id="KW-0472">Membrane</keyword>
<comment type="caution">
    <text evidence="2">The sequence shown here is derived from an EMBL/GenBank/DDBJ whole genome shotgun (WGS) entry which is preliminary data.</text>
</comment>
<feature type="transmembrane region" description="Helical" evidence="1">
    <location>
        <begin position="413"/>
        <end position="431"/>
    </location>
</feature>
<gene>
    <name evidence="2" type="ORF">DAMNIGENAA_14980</name>
</gene>
<keyword evidence="3" id="KW-1185">Reference proteome</keyword>
<feature type="transmembrane region" description="Helical" evidence="1">
    <location>
        <begin position="255"/>
        <end position="274"/>
    </location>
</feature>
<dbReference type="EMBL" id="BSDR01000001">
    <property type="protein sequence ID" value="GLI34065.1"/>
    <property type="molecule type" value="Genomic_DNA"/>
</dbReference>
<accession>A0A9W6D1C6</accession>
<feature type="transmembrane region" description="Helical" evidence="1">
    <location>
        <begin position="294"/>
        <end position="313"/>
    </location>
</feature>
<dbReference type="AlphaFoldDB" id="A0A9W6D1C6"/>
<feature type="transmembrane region" description="Helical" evidence="1">
    <location>
        <begin position="372"/>
        <end position="393"/>
    </location>
</feature>
<dbReference type="Proteomes" id="UP001144372">
    <property type="component" value="Unassembled WGS sequence"/>
</dbReference>
<feature type="transmembrane region" description="Helical" evidence="1">
    <location>
        <begin position="45"/>
        <end position="64"/>
    </location>
</feature>
<evidence type="ECO:0000313" key="3">
    <source>
        <dbReference type="Proteomes" id="UP001144372"/>
    </source>
</evidence>
<keyword evidence="1" id="KW-1133">Transmembrane helix</keyword>
<proteinExistence type="predicted"/>
<feature type="transmembrane region" description="Helical" evidence="1">
    <location>
        <begin position="12"/>
        <end position="33"/>
    </location>
</feature>
<organism evidence="2 3">
    <name type="scientific">Desulforhabdus amnigena</name>
    <dbReference type="NCBI Taxonomy" id="40218"/>
    <lineage>
        <taxon>Bacteria</taxon>
        <taxon>Pseudomonadati</taxon>
        <taxon>Thermodesulfobacteriota</taxon>
        <taxon>Syntrophobacteria</taxon>
        <taxon>Syntrophobacterales</taxon>
        <taxon>Syntrophobacteraceae</taxon>
        <taxon>Desulforhabdus</taxon>
    </lineage>
</organism>
<name>A0A9W6D1C6_9BACT</name>
<reference evidence="2" key="1">
    <citation type="submission" date="2022-12" db="EMBL/GenBank/DDBJ databases">
        <title>Reference genome sequencing for broad-spectrum identification of bacterial and archaeal isolates by mass spectrometry.</title>
        <authorList>
            <person name="Sekiguchi Y."/>
            <person name="Tourlousse D.M."/>
        </authorList>
    </citation>
    <scope>NUCLEOTIDE SEQUENCE</scope>
    <source>
        <strain evidence="2">ASRB1</strain>
    </source>
</reference>
<feature type="transmembrane region" description="Helical" evidence="1">
    <location>
        <begin position="84"/>
        <end position="102"/>
    </location>
</feature>
<evidence type="ECO:0000313" key="2">
    <source>
        <dbReference type="EMBL" id="GLI34065.1"/>
    </source>
</evidence>
<evidence type="ECO:0000256" key="1">
    <source>
        <dbReference type="SAM" id="Phobius"/>
    </source>
</evidence>
<sequence length="447" mass="51693">MAGELRARWGQPLTGIISLVVFTLVAWITWFLFSDPRGPVGSFPYPFVMYLAMMILVGLWQHMFLGDWPFQNLPQPLRGIIETIVNLIVVWFVIHVIFYRVLGLGFNFLSQSNLNALAEAGKVLLPIPPEAIQKAIADSLAAGQAILPEMKTMGLDAMKAKHFAESAVVCYVLIGFFSYPFVTILFGKWPVRPSDLPQPQAGLAEIGWCSTLTLFFYTVLIVPFWGMVFGKTLGTSIGLNFPWWGDINGTPHVHWVFGWWEWMIIVLFMTPNVWRMKPWSLIKLPQPWKGLISFIFNVALGYLIALTCVKIAGAWLPADMGQVIEHAKDNMTRFLWYHAAEIAGFTLIPFLIWHHYFDDMCPMSDIDSWGAFWFRTIGVLVLCALNYYFFYYINFGHWGLGNHHMEHGIAERLLHGESLIWNFWWIIPLLWNEWFFHKWPFYVHEHH</sequence>
<feature type="transmembrane region" description="Helical" evidence="1">
    <location>
        <begin position="214"/>
        <end position="234"/>
    </location>
</feature>
<dbReference type="RefSeq" id="WP_281793335.1">
    <property type="nucleotide sequence ID" value="NZ_BSDR01000001.1"/>
</dbReference>